<reference evidence="2" key="1">
    <citation type="submission" date="2023-01" db="EMBL/GenBank/DDBJ databases">
        <title>Key to firefly adult light organ development and bioluminescence: homeobox transcription factors regulate luciferase expression and transportation to peroxisome.</title>
        <authorList>
            <person name="Fu X."/>
        </authorList>
    </citation>
    <scope>NUCLEOTIDE SEQUENCE [LARGE SCALE GENOMIC DNA]</scope>
</reference>
<dbReference type="AlphaFoldDB" id="A0AAN7QBF8"/>
<organism evidence="1 2">
    <name type="scientific">Aquatica leii</name>
    <dbReference type="NCBI Taxonomy" id="1421715"/>
    <lineage>
        <taxon>Eukaryota</taxon>
        <taxon>Metazoa</taxon>
        <taxon>Ecdysozoa</taxon>
        <taxon>Arthropoda</taxon>
        <taxon>Hexapoda</taxon>
        <taxon>Insecta</taxon>
        <taxon>Pterygota</taxon>
        <taxon>Neoptera</taxon>
        <taxon>Endopterygota</taxon>
        <taxon>Coleoptera</taxon>
        <taxon>Polyphaga</taxon>
        <taxon>Elateriformia</taxon>
        <taxon>Elateroidea</taxon>
        <taxon>Lampyridae</taxon>
        <taxon>Luciolinae</taxon>
        <taxon>Aquatica</taxon>
    </lineage>
</organism>
<name>A0AAN7QBF8_9COLE</name>
<dbReference type="EMBL" id="JARPUR010000001">
    <property type="protein sequence ID" value="KAK4886820.1"/>
    <property type="molecule type" value="Genomic_DNA"/>
</dbReference>
<keyword evidence="2" id="KW-1185">Reference proteome</keyword>
<dbReference type="Proteomes" id="UP001353858">
    <property type="component" value="Unassembled WGS sequence"/>
</dbReference>
<evidence type="ECO:0000313" key="2">
    <source>
        <dbReference type="Proteomes" id="UP001353858"/>
    </source>
</evidence>
<gene>
    <name evidence="1" type="ORF">RN001_003091</name>
</gene>
<sequence length="304" mass="34707">MNNYIRGIAKIWGTTPRKMFPLVEFAEESGGGLSVIRSEGYTPRKKEVFWLSTKESKKFEKILLSENQTFDKWKLYSIKRCLYESDDYKVIKKKLRRAEDTSDLQSEADEVVATLSKRKTRPTQRLLQFDSSELDTASKFSRPPTISLDRQLRNVASQQQLEVLEPVAQCSIPISRSSTPQSSLSGLDSSIVENSTLTTCLALQKKLTNDVIFIKEQSSCLLIYSFQRCHLSTFGGKNVNDITSKIFKKVIDDQLACNYNYLGTWSQKKAFLQLSLDKVVIDAVKAKQFLEKKINFTSLFMDTL</sequence>
<comment type="caution">
    <text evidence="1">The sequence shown here is derived from an EMBL/GenBank/DDBJ whole genome shotgun (WGS) entry which is preliminary data.</text>
</comment>
<accession>A0AAN7QBF8</accession>
<proteinExistence type="predicted"/>
<evidence type="ECO:0000313" key="1">
    <source>
        <dbReference type="EMBL" id="KAK4886820.1"/>
    </source>
</evidence>
<protein>
    <submittedName>
        <fullName evidence="1">Uncharacterized protein</fullName>
    </submittedName>
</protein>